<feature type="binding site" evidence="7">
    <location>
        <position position="80"/>
    </location>
    <ligand>
        <name>Mg(2+)</name>
        <dbReference type="ChEBI" id="CHEBI:18420"/>
        <label>1</label>
        <note>catalytic</note>
    </ligand>
</feature>
<dbReference type="FunFam" id="3.30.540.10:FF:000003">
    <property type="entry name" value="Inositol-1-monophosphatase"/>
    <property type="match status" value="1"/>
</dbReference>
<feature type="binding site" evidence="7">
    <location>
        <position position="83"/>
    </location>
    <ligand>
        <name>Mg(2+)</name>
        <dbReference type="ChEBI" id="CHEBI:18420"/>
        <label>1</label>
        <note>catalytic</note>
    </ligand>
</feature>
<evidence type="ECO:0000256" key="6">
    <source>
        <dbReference type="ARBA" id="ARBA00022842"/>
    </source>
</evidence>
<dbReference type="PRINTS" id="PR00377">
    <property type="entry name" value="IMPHPHTASES"/>
</dbReference>
<reference evidence="8" key="2">
    <citation type="submission" date="2021-05" db="EMBL/GenBank/DDBJ databases">
        <title>Protein family content uncovers lineage relationships and bacterial pathway maintenance mechanisms in DPANN archaea.</title>
        <authorList>
            <person name="Castelle C.J."/>
            <person name="Meheust R."/>
            <person name="Jaffe A.L."/>
            <person name="Seitz K."/>
            <person name="Gong X."/>
            <person name="Baker B.J."/>
            <person name="Banfield J.F."/>
        </authorList>
    </citation>
    <scope>NUCLEOTIDE SEQUENCE</scope>
    <source>
        <strain evidence="8">RIFCSPLOWO2_01_FULL_AR10_48_17</strain>
    </source>
</reference>
<feature type="binding site" evidence="7">
    <location>
        <position position="82"/>
    </location>
    <ligand>
        <name>Mg(2+)</name>
        <dbReference type="ChEBI" id="CHEBI:18420"/>
        <label>1</label>
        <note>catalytic</note>
    </ligand>
</feature>
<dbReference type="SUPFAM" id="SSF56655">
    <property type="entry name" value="Carbohydrate phosphatase"/>
    <property type="match status" value="1"/>
</dbReference>
<evidence type="ECO:0000256" key="7">
    <source>
        <dbReference type="PIRSR" id="PIRSR600760-2"/>
    </source>
</evidence>
<name>A0A8T4L5U5_9ARCH</name>
<dbReference type="GO" id="GO:0046872">
    <property type="term" value="F:metal ion binding"/>
    <property type="evidence" value="ECO:0007669"/>
    <property type="project" value="UniProtKB-KW"/>
</dbReference>
<feature type="binding site" evidence="7">
    <location>
        <position position="205"/>
    </location>
    <ligand>
        <name>Mg(2+)</name>
        <dbReference type="ChEBI" id="CHEBI:18420"/>
        <label>1</label>
        <note>catalytic</note>
    </ligand>
</feature>
<keyword evidence="5" id="KW-0378">Hydrolase</keyword>
<keyword evidence="4 7" id="KW-0479">Metal-binding</keyword>
<dbReference type="Gene3D" id="3.40.190.80">
    <property type="match status" value="1"/>
</dbReference>
<dbReference type="CDD" id="cd01639">
    <property type="entry name" value="IMPase"/>
    <property type="match status" value="1"/>
</dbReference>
<dbReference type="EMBL" id="JAGVWC010000011">
    <property type="protein sequence ID" value="MBS3061997.1"/>
    <property type="molecule type" value="Genomic_DNA"/>
</dbReference>
<evidence type="ECO:0000313" key="9">
    <source>
        <dbReference type="Proteomes" id="UP000675968"/>
    </source>
</evidence>
<dbReference type="AlphaFoldDB" id="A0A8T4L5U5"/>
<dbReference type="PANTHER" id="PTHR20854">
    <property type="entry name" value="INOSITOL MONOPHOSPHATASE"/>
    <property type="match status" value="1"/>
</dbReference>
<comment type="caution">
    <text evidence="8">The sequence shown here is derived from an EMBL/GenBank/DDBJ whole genome shotgun (WGS) entry which is preliminary data.</text>
</comment>
<dbReference type="InterPro" id="IPR000760">
    <property type="entry name" value="Inositol_monophosphatase-like"/>
</dbReference>
<proteinExistence type="predicted"/>
<dbReference type="GO" id="GO:0007165">
    <property type="term" value="P:signal transduction"/>
    <property type="evidence" value="ECO:0007669"/>
    <property type="project" value="TreeGrafter"/>
</dbReference>
<evidence type="ECO:0000256" key="3">
    <source>
        <dbReference type="ARBA" id="ARBA00013106"/>
    </source>
</evidence>
<evidence type="ECO:0000256" key="5">
    <source>
        <dbReference type="ARBA" id="ARBA00022801"/>
    </source>
</evidence>
<dbReference type="InterPro" id="IPR033942">
    <property type="entry name" value="IMPase"/>
</dbReference>
<comment type="catalytic activity">
    <reaction evidence="1">
        <text>a myo-inositol phosphate + H2O = myo-inositol + phosphate</text>
        <dbReference type="Rhea" id="RHEA:24056"/>
        <dbReference type="ChEBI" id="CHEBI:15377"/>
        <dbReference type="ChEBI" id="CHEBI:17268"/>
        <dbReference type="ChEBI" id="CHEBI:43474"/>
        <dbReference type="ChEBI" id="CHEBI:84139"/>
        <dbReference type="EC" id="3.1.3.25"/>
    </reaction>
</comment>
<dbReference type="Proteomes" id="UP000675968">
    <property type="component" value="Unassembled WGS sequence"/>
</dbReference>
<comment type="cofactor">
    <cofactor evidence="2 7">
        <name>Mg(2+)</name>
        <dbReference type="ChEBI" id="CHEBI:18420"/>
    </cofactor>
</comment>
<sequence>MENELQTAIEVVKATQILLKANFGKGIYNQKTSAQDIVTQTDLDVENIVKAALKEKFPKYGFLGEETTEKNEKKDFWVLDPIDGTTNYAVGLPEFAVSLALIKDQKTVLGIIFDPIHDELFHATLGGGAFCNNKPIVVSKTPTLAKSVIHFNSGYNHRSECGQIVAKIGDAIRQPCMGRSTAIQLTDIACGRSDAVVKNHSSLIDTLAGFLLITEAGGKVTDFLGKPLTLTKISQNAKNWNVHYLATNRRIHDELVLALK</sequence>
<evidence type="ECO:0000256" key="1">
    <source>
        <dbReference type="ARBA" id="ARBA00001033"/>
    </source>
</evidence>
<accession>A0A8T4L5U5</accession>
<evidence type="ECO:0000313" key="8">
    <source>
        <dbReference type="EMBL" id="MBS3061997.1"/>
    </source>
</evidence>
<dbReference type="GO" id="GO:0008934">
    <property type="term" value="F:inositol monophosphate 1-phosphatase activity"/>
    <property type="evidence" value="ECO:0007669"/>
    <property type="project" value="InterPro"/>
</dbReference>
<gene>
    <name evidence="8" type="ORF">J4215_05435</name>
</gene>
<dbReference type="Gene3D" id="3.30.540.10">
    <property type="entry name" value="Fructose-1,6-Bisphosphatase, subunit A, domain 1"/>
    <property type="match status" value="1"/>
</dbReference>
<evidence type="ECO:0000256" key="2">
    <source>
        <dbReference type="ARBA" id="ARBA00001946"/>
    </source>
</evidence>
<dbReference type="PANTHER" id="PTHR20854:SF4">
    <property type="entry name" value="INOSITOL-1-MONOPHOSPHATASE-RELATED"/>
    <property type="match status" value="1"/>
</dbReference>
<feature type="binding site" evidence="7">
    <location>
        <position position="65"/>
    </location>
    <ligand>
        <name>Mg(2+)</name>
        <dbReference type="ChEBI" id="CHEBI:18420"/>
        <label>1</label>
        <note>catalytic</note>
    </ligand>
</feature>
<protein>
    <recommendedName>
        <fullName evidence="3">inositol-phosphate phosphatase</fullName>
        <ecNumber evidence="3">3.1.3.25</ecNumber>
    </recommendedName>
</protein>
<dbReference type="Pfam" id="PF00459">
    <property type="entry name" value="Inositol_P"/>
    <property type="match status" value="1"/>
</dbReference>
<keyword evidence="6 7" id="KW-0460">Magnesium</keyword>
<organism evidence="8 9">
    <name type="scientific">Candidatus Iainarchaeum sp</name>
    <dbReference type="NCBI Taxonomy" id="3101447"/>
    <lineage>
        <taxon>Archaea</taxon>
        <taxon>Candidatus Iainarchaeota</taxon>
        <taxon>Candidatus Iainarchaeia</taxon>
        <taxon>Candidatus Iainarchaeales</taxon>
        <taxon>Candidatus Iainarchaeaceae</taxon>
        <taxon>Candidatus Iainarchaeum</taxon>
    </lineage>
</organism>
<reference evidence="8" key="1">
    <citation type="submission" date="2021-03" db="EMBL/GenBank/DDBJ databases">
        <authorList>
            <person name="Jaffe A."/>
        </authorList>
    </citation>
    <scope>NUCLEOTIDE SEQUENCE</scope>
    <source>
        <strain evidence="8">RIFCSPLOWO2_01_FULL_AR10_48_17</strain>
    </source>
</reference>
<dbReference type="GO" id="GO:0006020">
    <property type="term" value="P:inositol metabolic process"/>
    <property type="evidence" value="ECO:0007669"/>
    <property type="project" value="TreeGrafter"/>
</dbReference>
<evidence type="ECO:0000256" key="4">
    <source>
        <dbReference type="ARBA" id="ARBA00022723"/>
    </source>
</evidence>
<dbReference type="EC" id="3.1.3.25" evidence="3"/>